<name>A0A9Q8T2K9_9PEZI</name>
<evidence type="ECO:0000313" key="2">
    <source>
        <dbReference type="Proteomes" id="UP000830671"/>
    </source>
</evidence>
<protein>
    <submittedName>
        <fullName evidence="1">Uncharacterized protein</fullName>
    </submittedName>
</protein>
<dbReference type="EMBL" id="CP019478">
    <property type="protein sequence ID" value="UQC87122.1"/>
    <property type="molecule type" value="Genomic_DNA"/>
</dbReference>
<evidence type="ECO:0000313" key="1">
    <source>
        <dbReference type="EMBL" id="UQC87122.1"/>
    </source>
</evidence>
<dbReference type="AlphaFoldDB" id="A0A9Q8T2K9"/>
<reference evidence="1" key="1">
    <citation type="journal article" date="2021" name="Mol. Plant Microbe Interact.">
        <title>Complete Genome Sequence of the Plant-Pathogenic Fungus Colletotrichum lupini.</title>
        <authorList>
            <person name="Baroncelli R."/>
            <person name="Pensec F."/>
            <person name="Da Lio D."/>
            <person name="Boufleur T."/>
            <person name="Vicente I."/>
            <person name="Sarrocco S."/>
            <person name="Picot A."/>
            <person name="Baraldi E."/>
            <person name="Sukno S."/>
            <person name="Thon M."/>
            <person name="Le Floch G."/>
        </authorList>
    </citation>
    <scope>NUCLEOTIDE SEQUENCE</scope>
    <source>
        <strain evidence="1">IMI 504893</strain>
    </source>
</reference>
<proteinExistence type="predicted"/>
<sequence>MASHGGRPLDSNLGLLTFLFLMREQDEPGVEGWLEVEAIQYGIARPGLSFEMRACPLSMGESSVMTYVLSTPQMRKGQKISWLDLFASCRKRRQESQTQQASVWVDGSGQTGWVVEWLKVNNQITPTAYSTTDYEFEFDSQQVHQEIIVKDRYLKEQWRMKGRLEIHNLSLHRSLSASGLGKGLNTAHPHHIENEGKSLPTVLGANDNGETRLLNIKYGTPNSEPRRQMIIPRKIKSRSLSCGCTLKYMDGEAELRKQCFLRAWMKGAPPAWMEDRACSAYFSAGCRQSQASKAEGRLMSGSDSGVKVEDRDRDGGGCVIGGECAYITLPSNWHYSVKASIRGIRSNEHISIGMRQLPGKQVIIPRVEIRHAVNMITPYSRARGSSSCSVWSPAFQLAFRFEDSIMCHHNACLPCLPSKPCSTDSFRATWPLPFSHHEGDGQKDADRGTFGDSAHCKTHWLQLLRQFHTTKGKGSSSPRVPLIFQKMRFHATSGTDGESGLGVLDHKESIPSTAQSYPSTRSRRGVGYPRCKNDDWQLSVEGADRRTQNGDPWQEAWAALCMETGRGANVTIGTPELWFAFVTGSLRCLAPFGGQWVLFGHSACLSKPRITDLIRQLLAEMKFEDCVKRGLLVLFYVGLRRPSGMIIEAKMIVSWSCTCTYPEAAEEMIKTQWAWDSQIRTLSRMPSMFRRQREQKLQWKSTSPSGNSMICRSWWTHLTRSGSLSWLGYLTHKGVPKSDMEFGFSDSYSRKTVLVHILEHPSTSDHSPRSMVHRLRHSILDVVPPVFLILRASQAEPSLPHPSPHSIPPFFFPTS</sequence>
<dbReference type="Proteomes" id="UP000830671">
    <property type="component" value="Chromosome 6"/>
</dbReference>
<organism evidence="1 2">
    <name type="scientific">Colletotrichum lupini</name>
    <dbReference type="NCBI Taxonomy" id="145971"/>
    <lineage>
        <taxon>Eukaryota</taxon>
        <taxon>Fungi</taxon>
        <taxon>Dikarya</taxon>
        <taxon>Ascomycota</taxon>
        <taxon>Pezizomycotina</taxon>
        <taxon>Sordariomycetes</taxon>
        <taxon>Hypocreomycetidae</taxon>
        <taxon>Glomerellales</taxon>
        <taxon>Glomerellaceae</taxon>
        <taxon>Colletotrichum</taxon>
        <taxon>Colletotrichum acutatum species complex</taxon>
    </lineage>
</organism>
<keyword evidence="2" id="KW-1185">Reference proteome</keyword>
<accession>A0A9Q8T2K9</accession>
<gene>
    <name evidence="1" type="ORF">CLUP02_12624</name>
</gene>
<dbReference type="RefSeq" id="XP_049148733.1">
    <property type="nucleotide sequence ID" value="XM_049291588.1"/>
</dbReference>
<dbReference type="KEGG" id="clup:CLUP02_12624"/>
<dbReference type="GeneID" id="73346598"/>